<accession>B7PF62</accession>
<keyword evidence="5" id="KW-1185">Reference proteome</keyword>
<gene>
    <name evidence="3" type="ORF">IscW_ISCW004010</name>
</gene>
<keyword evidence="1" id="KW-0732">Signal</keyword>
<dbReference type="OrthoDB" id="687730at2759"/>
<dbReference type="VEuPathDB" id="VectorBase:ISCP_016447"/>
<dbReference type="VEuPathDB" id="VectorBase:ISCI004010"/>
<dbReference type="Pfam" id="PF08434">
    <property type="entry name" value="CLCA"/>
    <property type="match status" value="1"/>
</dbReference>
<evidence type="ECO:0000256" key="1">
    <source>
        <dbReference type="SAM" id="SignalP"/>
    </source>
</evidence>
<name>B7PF62_IXOSC</name>
<sequence length="193" mass="21865">MTPPCFVALVLVLLGCAEAVTIGKDGSYENVIVAIGKDVVYQKDIIVNLKALFRKASAFLLKATRGKFYFKDVIISMPKNWPKKNSRKEVWEDQFDQANVQVVSGLTEPDTLNPGRSFPEDFNPVRLPADFLRELNTTSTKKFGKPEYHLIHHWANHRYGVFPEHASTPDKEVYCSRGKRLTMADSTVSSRPY</sequence>
<proteinExistence type="predicted"/>
<protein>
    <submittedName>
        <fullName evidence="3 4">Calcium-activated chloride channel regulator, putative</fullName>
    </submittedName>
</protein>
<reference evidence="3 5" key="1">
    <citation type="submission" date="2008-03" db="EMBL/GenBank/DDBJ databases">
        <title>Annotation of Ixodes scapularis.</title>
        <authorList>
            <consortium name="Ixodes scapularis Genome Project Consortium"/>
            <person name="Caler E."/>
            <person name="Hannick L.I."/>
            <person name="Bidwell S."/>
            <person name="Joardar V."/>
            <person name="Thiagarajan M."/>
            <person name="Amedeo P."/>
            <person name="Galinsky K.J."/>
            <person name="Schobel S."/>
            <person name="Inman J."/>
            <person name="Hostetler J."/>
            <person name="Miller J."/>
            <person name="Hammond M."/>
            <person name="Megy K."/>
            <person name="Lawson D."/>
            <person name="Kodira C."/>
            <person name="Sutton G."/>
            <person name="Meyer J."/>
            <person name="Hill C.A."/>
            <person name="Birren B."/>
            <person name="Nene V."/>
            <person name="Collins F."/>
            <person name="Alarcon-Chaidez F."/>
            <person name="Wikel S."/>
            <person name="Strausberg R."/>
        </authorList>
    </citation>
    <scope>NUCLEOTIDE SEQUENCE [LARGE SCALE GENOMIC DNA]</scope>
    <source>
        <strain evidence="5">Wikel</strain>
        <strain evidence="3">Wikel colony</strain>
    </source>
</reference>
<dbReference type="AlphaFoldDB" id="B7PF62"/>
<dbReference type="Proteomes" id="UP000001555">
    <property type="component" value="Unassembled WGS sequence"/>
</dbReference>
<feature type="domain" description="Calcium-activated chloride channel N-terminal" evidence="2">
    <location>
        <begin position="25"/>
        <end position="181"/>
    </location>
</feature>
<evidence type="ECO:0000259" key="2">
    <source>
        <dbReference type="Pfam" id="PF08434"/>
    </source>
</evidence>
<dbReference type="HOGENOM" id="CLU_1410262_0_0_1"/>
<reference evidence="4" key="2">
    <citation type="submission" date="2020-05" db="UniProtKB">
        <authorList>
            <consortium name="EnsemblMetazoa"/>
        </authorList>
    </citation>
    <scope>IDENTIFICATION</scope>
    <source>
        <strain evidence="4">wikel</strain>
    </source>
</reference>
<dbReference type="EMBL" id="DS699485">
    <property type="protein sequence ID" value="EEC05234.1"/>
    <property type="molecule type" value="Genomic_DNA"/>
</dbReference>
<evidence type="ECO:0000313" key="3">
    <source>
        <dbReference type="EMBL" id="EEC05234.1"/>
    </source>
</evidence>
<dbReference type="InterPro" id="IPR013642">
    <property type="entry name" value="CLCA_N"/>
</dbReference>
<organism>
    <name type="scientific">Ixodes scapularis</name>
    <name type="common">Black-legged tick</name>
    <name type="synonym">Deer tick</name>
    <dbReference type="NCBI Taxonomy" id="6945"/>
    <lineage>
        <taxon>Eukaryota</taxon>
        <taxon>Metazoa</taxon>
        <taxon>Ecdysozoa</taxon>
        <taxon>Arthropoda</taxon>
        <taxon>Chelicerata</taxon>
        <taxon>Arachnida</taxon>
        <taxon>Acari</taxon>
        <taxon>Parasitiformes</taxon>
        <taxon>Ixodida</taxon>
        <taxon>Ixodoidea</taxon>
        <taxon>Ixodidae</taxon>
        <taxon>Ixodinae</taxon>
        <taxon>Ixodes</taxon>
    </lineage>
</organism>
<evidence type="ECO:0000313" key="4">
    <source>
        <dbReference type="EnsemblMetazoa" id="ISCW004010-PA"/>
    </source>
</evidence>
<dbReference type="EMBL" id="ABJB010556059">
    <property type="status" value="NOT_ANNOTATED_CDS"/>
    <property type="molecule type" value="Genomic_DNA"/>
</dbReference>
<dbReference type="VEuPathDB" id="VectorBase:ISCW004010"/>
<dbReference type="STRING" id="6945.B7PF62"/>
<feature type="signal peptide" evidence="1">
    <location>
        <begin position="1"/>
        <end position="19"/>
    </location>
</feature>
<evidence type="ECO:0000313" key="5">
    <source>
        <dbReference type="Proteomes" id="UP000001555"/>
    </source>
</evidence>
<dbReference type="EMBL" id="ABJB010896763">
    <property type="status" value="NOT_ANNOTATED_CDS"/>
    <property type="molecule type" value="Genomic_DNA"/>
</dbReference>
<dbReference type="InParanoid" id="B7PF62"/>
<dbReference type="EnsemblMetazoa" id="ISCW004010-RA">
    <property type="protein sequence ID" value="ISCW004010-PA"/>
    <property type="gene ID" value="ISCW004010"/>
</dbReference>
<feature type="chain" id="PRO_5010826053" evidence="1">
    <location>
        <begin position="20"/>
        <end position="193"/>
    </location>
</feature>
<dbReference type="PaxDb" id="6945-B7PF62"/>